<evidence type="ECO:0008006" key="4">
    <source>
        <dbReference type="Google" id="ProtNLM"/>
    </source>
</evidence>
<evidence type="ECO:0000313" key="2">
    <source>
        <dbReference type="EMBL" id="REE08246.1"/>
    </source>
</evidence>
<evidence type="ECO:0000313" key="3">
    <source>
        <dbReference type="Proteomes" id="UP000256919"/>
    </source>
</evidence>
<comment type="caution">
    <text evidence="2">The sequence shown here is derived from an EMBL/GenBank/DDBJ whole genome shotgun (WGS) entry which is preliminary data.</text>
</comment>
<feature type="signal peptide" evidence="1">
    <location>
        <begin position="1"/>
        <end position="21"/>
    </location>
</feature>
<sequence>MKKFLLLLVLVTVLVSCSAKKQIESAISQGNYDQAISDALEKLENNKDKKSKQDYIVMLEDAYNKVLEQDLQTIKHFKKDGNPEQYKTIYEIYSDLEARQAAIKRVMPLQIDGKTVNFKFKDYSTKLIDYRYKTSDYLINQGIALLDSNDKYNAREAHDIFSYIERINPNFEENRSLITEAHQKGMDYIYVSIQNHTQQIIPQQLEAELLDFNTYGLNQFWTTYHANTDKAINYDFAMQLQLKQINISPERINERQVLREQNIVDGWKYDLDRAGNVKKDSLGNDIKVDKIINVKARLFEVVQTKSAQVIADVVYTDLKQNQIIDTFTIDSGYIFENIFGTFEGDKRALKNNDRNLILQRQVLFPSDEQMVYDTGEDLKLKLKNIISSYSVRRS</sequence>
<dbReference type="AlphaFoldDB" id="A0A3D9LNL2"/>
<gene>
    <name evidence="2" type="ORF">DFQ09_108123</name>
</gene>
<dbReference type="RefSeq" id="WP_245940372.1">
    <property type="nucleotide sequence ID" value="NZ_QREI01000008.1"/>
</dbReference>
<feature type="chain" id="PRO_5017548714" description="Lipoprotein" evidence="1">
    <location>
        <begin position="22"/>
        <end position="394"/>
    </location>
</feature>
<keyword evidence="3" id="KW-1185">Reference proteome</keyword>
<reference evidence="2 3" key="1">
    <citation type="submission" date="2018-07" db="EMBL/GenBank/DDBJ databases">
        <title>Genomic Encyclopedia of Type Strains, Phase III (KMG-III): the genomes of soil and plant-associated and newly described type strains.</title>
        <authorList>
            <person name="Whitman W."/>
        </authorList>
    </citation>
    <scope>NUCLEOTIDE SEQUENCE [LARGE SCALE GENOMIC DNA]</scope>
    <source>
        <strain evidence="2 3">CECT 7948</strain>
    </source>
</reference>
<dbReference type="PROSITE" id="PS51257">
    <property type="entry name" value="PROKAR_LIPOPROTEIN"/>
    <property type="match status" value="1"/>
</dbReference>
<name>A0A3D9LNL2_9FLAO</name>
<accession>A0A3D9LNL2</accession>
<protein>
    <recommendedName>
        <fullName evidence="4">Lipoprotein</fullName>
    </recommendedName>
</protein>
<evidence type="ECO:0000256" key="1">
    <source>
        <dbReference type="SAM" id="SignalP"/>
    </source>
</evidence>
<dbReference type="Proteomes" id="UP000256919">
    <property type="component" value="Unassembled WGS sequence"/>
</dbReference>
<keyword evidence="1" id="KW-0732">Signal</keyword>
<dbReference type="EMBL" id="QREI01000008">
    <property type="protein sequence ID" value="REE08246.1"/>
    <property type="molecule type" value="Genomic_DNA"/>
</dbReference>
<proteinExistence type="predicted"/>
<organism evidence="2 3">
    <name type="scientific">Winogradskyella pacifica</name>
    <dbReference type="NCBI Taxonomy" id="664642"/>
    <lineage>
        <taxon>Bacteria</taxon>
        <taxon>Pseudomonadati</taxon>
        <taxon>Bacteroidota</taxon>
        <taxon>Flavobacteriia</taxon>
        <taxon>Flavobacteriales</taxon>
        <taxon>Flavobacteriaceae</taxon>
        <taxon>Winogradskyella</taxon>
    </lineage>
</organism>